<feature type="compositionally biased region" description="Low complexity" evidence="1">
    <location>
        <begin position="5887"/>
        <end position="5901"/>
    </location>
</feature>
<feature type="compositionally biased region" description="Low complexity" evidence="1">
    <location>
        <begin position="199"/>
        <end position="210"/>
    </location>
</feature>
<feature type="compositionally biased region" description="Polar residues" evidence="1">
    <location>
        <begin position="7010"/>
        <end position="7021"/>
    </location>
</feature>
<feature type="compositionally biased region" description="Basic and acidic residues" evidence="1">
    <location>
        <begin position="2684"/>
        <end position="2701"/>
    </location>
</feature>
<feature type="compositionally biased region" description="Low complexity" evidence="1">
    <location>
        <begin position="1258"/>
        <end position="1268"/>
    </location>
</feature>
<feature type="compositionally biased region" description="Basic and acidic residues" evidence="1">
    <location>
        <begin position="3306"/>
        <end position="3319"/>
    </location>
</feature>
<feature type="compositionally biased region" description="Basic and acidic residues" evidence="1">
    <location>
        <begin position="1800"/>
        <end position="1817"/>
    </location>
</feature>
<feature type="compositionally biased region" description="Low complexity" evidence="1">
    <location>
        <begin position="734"/>
        <end position="744"/>
    </location>
</feature>
<feature type="compositionally biased region" description="Low complexity" evidence="1">
    <location>
        <begin position="6820"/>
        <end position="6853"/>
    </location>
</feature>
<feature type="compositionally biased region" description="Low complexity" evidence="1">
    <location>
        <begin position="348"/>
        <end position="385"/>
    </location>
</feature>
<feature type="region of interest" description="Disordered" evidence="1">
    <location>
        <begin position="3727"/>
        <end position="3762"/>
    </location>
</feature>
<feature type="region of interest" description="Disordered" evidence="1">
    <location>
        <begin position="3197"/>
        <end position="3257"/>
    </location>
</feature>
<evidence type="ECO:0000256" key="1">
    <source>
        <dbReference type="SAM" id="MobiDB-lite"/>
    </source>
</evidence>
<feature type="region of interest" description="Disordered" evidence="1">
    <location>
        <begin position="1398"/>
        <end position="1434"/>
    </location>
</feature>
<feature type="compositionally biased region" description="Low complexity" evidence="1">
    <location>
        <begin position="2670"/>
        <end position="2683"/>
    </location>
</feature>
<feature type="region of interest" description="Disordered" evidence="1">
    <location>
        <begin position="859"/>
        <end position="887"/>
    </location>
</feature>
<feature type="compositionally biased region" description="Polar residues" evidence="1">
    <location>
        <begin position="1822"/>
        <end position="1831"/>
    </location>
</feature>
<feature type="compositionally biased region" description="Basic and acidic residues" evidence="1">
    <location>
        <begin position="6207"/>
        <end position="6216"/>
    </location>
</feature>
<feature type="compositionally biased region" description="Basic and acidic residues" evidence="1">
    <location>
        <begin position="4511"/>
        <end position="4528"/>
    </location>
</feature>
<feature type="compositionally biased region" description="Low complexity" evidence="1">
    <location>
        <begin position="6717"/>
        <end position="6726"/>
    </location>
</feature>
<feature type="compositionally biased region" description="Basic and acidic residues" evidence="1">
    <location>
        <begin position="218"/>
        <end position="230"/>
    </location>
</feature>
<feature type="region of interest" description="Disordered" evidence="1">
    <location>
        <begin position="6498"/>
        <end position="6517"/>
    </location>
</feature>
<feature type="compositionally biased region" description="Polar residues" evidence="1">
    <location>
        <begin position="5568"/>
        <end position="5582"/>
    </location>
</feature>
<dbReference type="EMBL" id="NWUJ01000010">
    <property type="protein sequence ID" value="PFH32787.1"/>
    <property type="molecule type" value="Genomic_DNA"/>
</dbReference>
<feature type="compositionally biased region" description="Low complexity" evidence="1">
    <location>
        <begin position="7059"/>
        <end position="7068"/>
    </location>
</feature>
<feature type="compositionally biased region" description="Basic and acidic residues" evidence="1">
    <location>
        <begin position="713"/>
        <end position="723"/>
    </location>
</feature>
<feature type="compositionally biased region" description="Polar residues" evidence="1">
    <location>
        <begin position="4540"/>
        <end position="4551"/>
    </location>
</feature>
<feature type="compositionally biased region" description="Basic and acidic residues" evidence="1">
    <location>
        <begin position="1456"/>
        <end position="1468"/>
    </location>
</feature>
<gene>
    <name evidence="2" type="ORF">BESB_013990</name>
</gene>
<feature type="compositionally biased region" description="Basic and acidic residues" evidence="1">
    <location>
        <begin position="5818"/>
        <end position="5837"/>
    </location>
</feature>
<feature type="region of interest" description="Disordered" evidence="1">
    <location>
        <begin position="2664"/>
        <end position="2838"/>
    </location>
</feature>
<feature type="compositionally biased region" description="Polar residues" evidence="1">
    <location>
        <begin position="5615"/>
        <end position="5624"/>
    </location>
</feature>
<feature type="region of interest" description="Disordered" evidence="1">
    <location>
        <begin position="348"/>
        <end position="400"/>
    </location>
</feature>
<dbReference type="STRING" id="94643.A0A2A9MAY2"/>
<feature type="compositionally biased region" description="Acidic residues" evidence="1">
    <location>
        <begin position="4447"/>
        <end position="4457"/>
    </location>
</feature>
<accession>A0A2A9MAY2</accession>
<feature type="compositionally biased region" description="Basic and acidic residues" evidence="1">
    <location>
        <begin position="14"/>
        <end position="28"/>
    </location>
</feature>
<feature type="region of interest" description="Disordered" evidence="1">
    <location>
        <begin position="3918"/>
        <end position="3939"/>
    </location>
</feature>
<feature type="compositionally biased region" description="Basic and acidic residues" evidence="1">
    <location>
        <begin position="4554"/>
        <end position="4570"/>
    </location>
</feature>
<feature type="compositionally biased region" description="Low complexity" evidence="1">
    <location>
        <begin position="2410"/>
        <end position="2420"/>
    </location>
</feature>
<feature type="compositionally biased region" description="Low complexity" evidence="1">
    <location>
        <begin position="1422"/>
        <end position="1434"/>
    </location>
</feature>
<feature type="region of interest" description="Disordered" evidence="1">
    <location>
        <begin position="3774"/>
        <end position="3805"/>
    </location>
</feature>
<feature type="compositionally biased region" description="Gly residues" evidence="1">
    <location>
        <begin position="2186"/>
        <end position="2197"/>
    </location>
</feature>
<feature type="compositionally biased region" description="Basic and acidic residues" evidence="1">
    <location>
        <begin position="43"/>
        <end position="61"/>
    </location>
</feature>
<dbReference type="RefSeq" id="XP_029216796.1">
    <property type="nucleotide sequence ID" value="XM_029360129.1"/>
</dbReference>
<feature type="compositionally biased region" description="Basic residues" evidence="1">
    <location>
        <begin position="2804"/>
        <end position="2813"/>
    </location>
</feature>
<feature type="region of interest" description="Disordered" evidence="1">
    <location>
        <begin position="4193"/>
        <end position="4229"/>
    </location>
</feature>
<dbReference type="PANTHER" id="PTHR35478">
    <property type="entry name" value="ZINC FINGER FYVE DOMAIN PROTEIN"/>
    <property type="match status" value="1"/>
</dbReference>
<feature type="region of interest" description="Disordered" evidence="1">
    <location>
        <begin position="1218"/>
        <end position="1309"/>
    </location>
</feature>
<feature type="compositionally biased region" description="Basic and acidic residues" evidence="1">
    <location>
        <begin position="7023"/>
        <end position="7058"/>
    </location>
</feature>
<feature type="region of interest" description="Disordered" evidence="1">
    <location>
        <begin position="7263"/>
        <end position="7287"/>
    </location>
</feature>
<feature type="region of interest" description="Disordered" evidence="1">
    <location>
        <begin position="665"/>
        <end position="744"/>
    </location>
</feature>
<feature type="compositionally biased region" description="Low complexity" evidence="1">
    <location>
        <begin position="4912"/>
        <end position="4940"/>
    </location>
</feature>
<feature type="region of interest" description="Disordered" evidence="1">
    <location>
        <begin position="1652"/>
        <end position="1961"/>
    </location>
</feature>
<feature type="compositionally biased region" description="Basic and acidic residues" evidence="1">
    <location>
        <begin position="171"/>
        <end position="185"/>
    </location>
</feature>
<feature type="compositionally biased region" description="Basic and acidic residues" evidence="1">
    <location>
        <begin position="6902"/>
        <end position="6963"/>
    </location>
</feature>
<feature type="region of interest" description="Disordered" evidence="1">
    <location>
        <begin position="3149"/>
        <end position="3177"/>
    </location>
</feature>
<feature type="compositionally biased region" description="Low complexity" evidence="1">
    <location>
        <begin position="5338"/>
        <end position="5347"/>
    </location>
</feature>
<feature type="compositionally biased region" description="Basic and acidic residues" evidence="1">
    <location>
        <begin position="1915"/>
        <end position="1934"/>
    </location>
</feature>
<feature type="compositionally biased region" description="Basic and acidic residues" evidence="1">
    <location>
        <begin position="876"/>
        <end position="887"/>
    </location>
</feature>
<protein>
    <submittedName>
        <fullName evidence="2">Uncharacterized protein</fullName>
    </submittedName>
</protein>
<feature type="region of interest" description="Disordered" evidence="1">
    <location>
        <begin position="2317"/>
        <end position="2369"/>
    </location>
</feature>
<feature type="compositionally biased region" description="Basic and acidic residues" evidence="1">
    <location>
        <begin position="4217"/>
        <end position="4227"/>
    </location>
</feature>
<dbReference type="VEuPathDB" id="ToxoDB:BESB_013990"/>
<feature type="compositionally biased region" description="Basic and acidic residues" evidence="1">
    <location>
        <begin position="3090"/>
        <end position="3104"/>
    </location>
</feature>
<feature type="compositionally biased region" description="Polar residues" evidence="1">
    <location>
        <begin position="3223"/>
        <end position="3244"/>
    </location>
</feature>
<feature type="compositionally biased region" description="Basic and acidic residues" evidence="1">
    <location>
        <begin position="5286"/>
        <end position="5315"/>
    </location>
</feature>
<feature type="region of interest" description="Disordered" evidence="1">
    <location>
        <begin position="4971"/>
        <end position="5002"/>
    </location>
</feature>
<feature type="compositionally biased region" description="Basic and acidic residues" evidence="1">
    <location>
        <begin position="1674"/>
        <end position="1688"/>
    </location>
</feature>
<feature type="region of interest" description="Disordered" evidence="1">
    <location>
        <begin position="4315"/>
        <end position="4392"/>
    </location>
</feature>
<feature type="region of interest" description="Disordered" evidence="1">
    <location>
        <begin position="6692"/>
        <end position="6744"/>
    </location>
</feature>
<feature type="region of interest" description="Disordered" evidence="1">
    <location>
        <begin position="2458"/>
        <end position="2550"/>
    </location>
</feature>
<dbReference type="KEGG" id="bbes:BESB_013990"/>
<evidence type="ECO:0000313" key="2">
    <source>
        <dbReference type="EMBL" id="PFH32787.1"/>
    </source>
</evidence>
<feature type="compositionally biased region" description="Basic and acidic residues" evidence="1">
    <location>
        <begin position="1719"/>
        <end position="1730"/>
    </location>
</feature>
<feature type="region of interest" description="Disordered" evidence="1">
    <location>
        <begin position="2161"/>
        <end position="2198"/>
    </location>
</feature>
<feature type="compositionally biased region" description="Low complexity" evidence="1">
    <location>
        <begin position="135"/>
        <end position="144"/>
    </location>
</feature>
<feature type="compositionally biased region" description="Basic and acidic residues" evidence="1">
    <location>
        <begin position="666"/>
        <end position="675"/>
    </location>
</feature>
<dbReference type="OrthoDB" id="426919at2759"/>
<feature type="region of interest" description="Disordered" evidence="1">
    <location>
        <begin position="5274"/>
        <end position="5375"/>
    </location>
</feature>
<feature type="compositionally biased region" description="Basic and acidic residues" evidence="1">
    <location>
        <begin position="3047"/>
        <end position="3079"/>
    </location>
</feature>
<organism evidence="2 3">
    <name type="scientific">Besnoitia besnoiti</name>
    <name type="common">Apicomplexan protozoan</name>
    <dbReference type="NCBI Taxonomy" id="94643"/>
    <lineage>
        <taxon>Eukaryota</taxon>
        <taxon>Sar</taxon>
        <taxon>Alveolata</taxon>
        <taxon>Apicomplexa</taxon>
        <taxon>Conoidasida</taxon>
        <taxon>Coccidia</taxon>
        <taxon>Eucoccidiorida</taxon>
        <taxon>Eimeriorina</taxon>
        <taxon>Sarcocystidae</taxon>
        <taxon>Besnoitia</taxon>
    </lineage>
</organism>
<feature type="compositionally biased region" description="Low complexity" evidence="1">
    <location>
        <begin position="2724"/>
        <end position="2743"/>
    </location>
</feature>
<feature type="region of interest" description="Disordered" evidence="1">
    <location>
        <begin position="3045"/>
        <end position="3104"/>
    </location>
</feature>
<feature type="region of interest" description="Disordered" evidence="1">
    <location>
        <begin position="6883"/>
        <end position="7069"/>
    </location>
</feature>
<feature type="region of interest" description="Disordered" evidence="1">
    <location>
        <begin position="5781"/>
        <end position="5846"/>
    </location>
</feature>
<feature type="compositionally biased region" description="Basic and acidic residues" evidence="1">
    <location>
        <begin position="2337"/>
        <end position="2350"/>
    </location>
</feature>
<feature type="region of interest" description="Disordered" evidence="1">
    <location>
        <begin position="5648"/>
        <end position="5741"/>
    </location>
</feature>
<feature type="region of interest" description="Disordered" evidence="1">
    <location>
        <begin position="6786"/>
        <end position="6853"/>
    </location>
</feature>
<feature type="compositionally biased region" description="Low complexity" evidence="1">
    <location>
        <begin position="4322"/>
        <end position="4336"/>
    </location>
</feature>
<feature type="region of interest" description="Disordered" evidence="1">
    <location>
        <begin position="5531"/>
        <end position="5629"/>
    </location>
</feature>
<sequence>MEEPRFHASAVEAVEGRGRAGRRAEGDGRAQPAESPRPAHVGGAERRSHRKEEAELVHLDGEAAQSGDTVEDFPVNATHEGERAEDGEAAAATAEVPVGGDLGVLPAPDDEAFNDFNVEAFPPTPRAGEAEHADAQAPAACDSAPLRRRDPSGADALRERKSPARHVGGSADERRQVTHEVDPRKRSVTVPETVEDATETAWAADATPTARPLAAAVESRESRPTERPEFCIETSESESLASVLADTQRHSSASAPAPGEAQRSPLAEACQEGLAESVPAGSAARVPSLDSPASSLASEPLFPDSCRCPPFAFLKPFHAPRSPSGASGASYVSSPSCWARPAFAASSPALPTPAPARRASLSSSSSSPSRLGSPVSSSDSSSASSPRRRDSPRTRPCSAAARLSRVSPDLCPFLLEHEGARVTAVLLNCLSLAQFELARAILRQLVSTDPRHAVALTATLVLHGPPPSWLCSPSVPSSAHLAWLCAHELLAACERQRRTPAFPHDRRGPPSRRPLSQSARRFQASVSAPLPSAAVSAAARAALGPQAALPANRLPFCPAFPLPLLAIFPAWLLRRLHMDLLLAQALLDSAAHGTPVFSAEVATELRTLHAVLLGIPLEVAEQGDAREAGGAVGARAGGVQQLEAQSERPGEWRVSEVGRGLSACERAARGPREQLEGVEANRGAGEIPQEQTSLPSREGRRPADGSRPPPVRNVDEGAREGERQGAGTRFHPTPSGVSSSSASGAQSPFSCECPEIIHLPSLLLLPLPHTLPASLSRLPGCVVPRKARLASYLQGTALLSLEAVKQLSSFLKSHPAAAAALFEALGYAPATGWGLEVGTGRVPLTPLSPHAVRGCEASQARGRASSSIAPPAAQTARREGPPPRDLEARGLEAEDEEGLRQRAAWACKLAVASVRWEGCRGSGEARFLVDMSFLLRVFSSHADAAFLRVAYSVPRVLTPLYNPASLFRSFTNLRRSRESAVPSLALSAAPPRADDLPPEACEEDEWVIAESDAPPSPSSPRPRLDCGVSASSRPLAFFLSFRSGGTASFQSEPGTCVPVSSLKALRPATVEALTGAVRLQVVRRLQALHIGVASESLLRMRREREPFFASLGGVSDRNSLQLASRLRPPVDQPCLFSGLESLCALAPGDRALGLASRRRRLRQRFVADAYCHLRFLDPSAGLLALLSSLLQPQLQQSYAAAVAQALCAIRELWQRARRPGTDGRGRTRDPAAEAGDDSEREAREPHGLQSPAPKALRAASVEGAAASGSGAGKTGLRPAEAKGGGARGDAAVGTGMRAQGDAPPDDDVQKEKSCTLCAAADCPLQMVTVVDRLGPVRRELLREGRSALFLLISLFVAFHDDADAAALLLPALRRFLAELATQATASPVVLAGPLAPAEAAPAPGGRGSTLAQSPSPSPPSASLPSSSSASGASAACSPRQAAAAGSFSSVSASASRPEEGGEAAGREDSALEQAWAGRGVLEKCVWLDLKEGRRCLERIFEASLVPLLQAAGNEFLSNSRSRASAPSSSAFPLAWTGPHRAAAGGLGSLRSGAGGDSHVDGQRLVVSSRCASALQRTAGFVGSVSSPVSETGFGDGNAALGDGRRAAAARRDGLEAVDANDGDVSRHHKPASATASRFFSKFLNQLTSASTAGEGAAARDGGGRVSPALMAEQSQRRMSVDARGREGAEQEGSDPPHGARRPARDAHKSETISSPRTSVSRERRPAEELPARPGSLALLRAECRPSEVSQDARPYPRASPPGQETREETRRRGGASRRRLTQGAEGGTEEAGLQCASSPRTKDAREKEERGGGERPRQRPPSKQTRQSVGHSPSWAPDSRALSRARESSPEAEAPHPSTASRLQRVGNDGEDAEEAQEEANRGRRHALCRDSAHDQEDSDTEEGAESRGAAPSEAEARGRERGGRGRARLRAESQEEEVKEAYRAGSHLTPQEAREGACENNLRRRKKLWDDSRIGVYGECPSRSVLSRLPVYEAFLSHAPLTASEPLVAPPVPSLALARGLFGGDAREGTAERSAFASASLLAPSPPVSTEPECSPAEPAAAPVASQFAARAPGENFLTLQLYGHLDDHWVRLKMAHLALPPAFDLISFSAVSTGAADCVESPRVREARRAYFQRAASLRSAGSPPASSPAASCGFFEDSSHTPHSLPRGQRGRGDPRPPRGLEAGRGGAGLGAAAGGAEADSDRALACMNLDEASAVAAEDEMAFSKAAGIPLPAFWDSYYACLRVAQEHCVEFPLRKAVELVLQRQFALASRLLAPFPQLRALVALLCWGAFAGQMRSRQRLLDSVWRGFDDKNGGRASPAEPADLADGLTPRSCRDAPPRPCERATRAQGRGAGGSLDWKETAAPGLRPRDGDIIVQQHVQVLDYKTRASWWLAALLLSHGAESESASPSRLSSLPGPQTAAAEASPVVLSSERSALFRRLSARQAECAARRLREVARRSHRPGTPFSFASRGERATAEALGDSPQGPRDGGDCCETASKQRGAGRGAAETLEGEGAREGDADSSASRAPAASAAPVGAGRDEEGSDRLVLDEMEPEDRLAALAAEVFDELQTHSALFVLRARGCLPRISPSTFFAGLSKLPPTARRATTAEREHDADVAYLYFALRAAIHLVEASSAAPAAFAPLVLPAPQLPGWPRLRSRQRLPVPGGPADAGAAWARGKEREGGVQLRSRERATHQKHLAGTADDAFERDPRLGPGRRASALSARQRQADGGAYAAKRGRSSSRGEREAAASAEQTGSLREDAESGRSWKGKAHPWETCERHDEEEASGASCADRRKGARPRTVSKHRADLQATADSTEARMQPPEAAHASVPFASVEPSAAQTGRWVWGRFARPGDNADLAVAARKAGRQADVFLLLDSEAPRHSRRELSPLQADSVAYVSASPAQAAGALKSPEAKKAERAGEVASYAEAGKLPAPAGSQASAQRLEALLPHLSDLIGAVRRPSYRVALLLHLCSLCFTAVADGGLSQTPEEIRDARAMERRRFIVPPNVLLSLVMLIRAHLEQLSEEVVGEAEWEGEYGRSDEDREESTGEEKEDWKEERFAGSRREAASRGQRPAGCRGEARQKAEGEKHSGEERAHNGVLLFIRALDCFTQELLWRGQLCLEQFFDGVALSAAPHAGSAWPHTTAEPGGDSRPRVAESLGSPSPSLARSPLPIFLVDASAPRFAARARQRGERQRRPCEEGQSPRGAAALTPNQDASSSGGPSLAARSSSSDTEPRAPRSGRPRALASVVLMPQWLQRCREIGAVPTLPAAAFQSTAGAALLDSGSDAEGVGGRGRESGGERRRDAAAEAARAPGDAGGRTRLQLARRSEGTTGSPSRAGRRLSPAASDGSQVTSRSLGQTRVGKALKRFTTPVAGQRNGEGRLSLRANAFSFHLLSSPSLLVARTLQLNDFAFCARLLRYFDLPQSLNATVAVARAFAELRRALGREAALEKSPAKRARAAGALLESAPAEIQVAAEEAVIAMTRAFPAASSLAPVAAWPLALARGASSAGAAGPLGAAAVSFSAALVDWAFLLLIQWPQLLALYAHVDAAVSCAASPPACALLLRRALDALEGSSPLAPIGERRAGEGAEGEAEPAAALEGGNASLPSALSSFFKTFVDRLSVLLEARNPMPTSWRPLAGLLLDVEALPTEPALLRSHLYSLQKQKTAVASLVETLQFIKEGKRALRSMHAARLYLATAVTILSSELGIKSRKPDASLAGDGKALATGGACSGDSARDPRHSDAGATNVSLAAPSDSAAVSSASGAGAEAEPGVRRTHGAGEEKEATLSSQQLTAVGDVASADAPAGDAAEPGGRASAQYLLHFLQYLSRIVELTEAATHKFQKKSSAAQSSKGTSNACACCGLTDGCFYTAWGSPPPPSACPVGSADPGPLRALADAEAAASPASMPLSGEPATSGAAARGSLAVGGPSRAPTFDLFAVLFSRPEATIARVLFELRGRAEAQKLAGLMDVDLVSVLIQAATPLQLFLLRGFEATGRADARRGEADSAPEVPAERCRTLQAERSLQAGPGDVSSVPSLGGRSGSAPASATQGFASSRAWRAGGSPPAALGASPYVLSMRTGLLLAQLEQPLKNARARDTCLLAALACLERLPERWPSRSFYQASLALIGDDLRPLQRWIEERIWYWEALRQGAGPGAGAQACTREADCLACDGAEESERATQNGDARLPEPEAAADSATAAATRERREGRGESEVEADLLSRIETQGWTPDQLAALPPHLRGLLLAVADDLEVSTEACARRQATGLMRRGELQSALRLIDRTLPGGSPLQRRILRRLLRSHMRSAKHSPASSPAGASGLLERPPAPAAEAERAFEGGERSAPDVQLAAADPAGSTHAGTGGRVSRSPEEAQGDSCGDDLPLPGCIAREEDALRATEAALALYRLWDVRTVQETLTCCLRRLRAEAHAAAATCAEEDADTETSSDAERDSTCTTSSAEEEEEDLREEGEGTAAKTSLKRRVPPATAPVSHAPQAEATCEERSEQEASEDGQRPRDAQSWACCEVSSLLPSTGEPSDSSLALDRETTPREKPTRRERREGLIARVEQVLTQVKTFSRAVELCGEIWTVWHGVEAACQTAEGVSEVVHVLLSHNGHELAREITELYTPAAAALLPTVHLSHLLHLFTVCDDKTNAVKALLANAPRDAVALGFQMLPRSHKISDRLLLCSVMLSPPLGAALTAAERARVSTLSASLQLLETVSACVEPPHEDLLLHPHLLAESLLMNARSDVLAPFFQRWPELRDDDLILQYARKALCLPHAARVSASPAAALPSASLPSRTARELRLPHGIGGRWSLTGDASQDACIRRMHAFGVFPSLDIALQLLHLCLPSSVRNAEACLRICDDLSLRLYASVPVHPVAAHQSPACFLSSSPLLASLPGAPPSGVSASSPSLDTPRSALPAPAELPHASPPAAAPLATLAGGCAADAKSSSAPHQLVFVPAPLEPPGGQTLNPAGARRAPSAPTKRLQGTKGGQAAAASLALVAQPPRANTAGVSPHALSPFNCFGAVHPSRSTFKAVQAITSRAGSVRYVSCLPLRLLLPSRAEALHATPALSESDDACDRWGVGRQPRLLATGSRFAPSVASGGDGRGEVAGRAASPDTAFQSSAWWLSPSSSSSGSSCWSTSPSALSAQPLVCMILQLLHFCRAHFAASVPGVSAAVLLGQELLPFLVHLRERTGRRYSLLSLMALDEGKHLRDSLIRADHLALAADLCGCYQRAAENLRDTALAEALATLRVQHDRLAPAGKDGRRARRQDPVRERGGGEATRRDASPAGERGGEGAEARGSATQRQGRHREASADRHSRVSSYYYSPSRVLRRDEEAPRPPGLASAGSRGNITSCREKGEADAESYASLQIGALRSLAPLPLSAASSPQDVYASGAHAVGCRVGDAPSSILTALSANPNVVLRAYPVGEVKTVTLLRMGDYEKAGREMEEALAVNQVQLDIQRELQWLLHFASFLKKRETISGKAASRDDSKRETQLFQQLYPRLVALQNAASPRAALRTRPSSVSLRSAGSPGPAGPPAAPAGGAAKGVSSTAVGGEGTSDSSKGAEAQAVKEGGAPTNDPSAAPSSRAGAACHPSASTSPTTANRDPGDSKLEAEETFLMYQTAARSWRASAVIRRTRESRQKAGKPRREDAGASASAPRASQTSKDEQGVGAGDLGSEELTQQDREEASEVGASRRKQAGDVGTADATGPSHVPARARAEGQVRLAVKTSSWIARLAAIKRQSPDGEGLSLRRVTEMLDSERRRVRGESQEAERSEGGDRAAGKAGGSTALVGGADEGNRGEARRLTSKNADEDPRSTASGRATKNDVFTGAAHFSSAFSAVQSEQTAGDASAALPMRQRNYPVESSPSSSSSCPVASASGNPPRASPFLRGVPAGSATGAGALGRDARQNVHLSARTLSALEAGIKHVPLFSLPTLQAFSKRVSADVLHRRLYGLPPRVPNLSTLLYSPLVERVDASPAPRADRLSSSPVESAASWLCASSPICADSLRRLLPPVSGPFLQAFPPLPRLPHEAAARAHLADVRQARLEYLAQLPCVAQAVAGDPTRAPAAGLAAVVGPSATATVSGSPSHASSGALWSVTPADASFTNSTLAPLGRAGSNRQMSPAGLLAQSALRGSAVFCAGAPAVSPPVATGAHATKAAGAKRYASLSSPAGAARPAGLHPGDGQEAHERAAALKPRVAGASDSTPSAPEEGANVPAGDASAGPVGVSSAPVEASSVETWPDIETLPEVAAQILSTYVFKWNVQALERRVFPGAVAPFSRGVPCGSLPARWGEGDRCSPRGGDGWAFDAPGGSLQRRDSVGGLPVGTDEQRSFAAGNSTLAASWASRDAEGPPAAASHQQVRWQEDMGARTWLPRPFSAGHMIRAVCSFCLAEALPSCADVLLAQGAVTAGVQNPLPEVEGILLYYHERYGALRSVLKLLLDFGDYARAFQLLLDAPSSGGVSSVRLSRRVSPSGVVPVPAPLPPQKASASGPAAAGARALPVAAQSARKAPAKRGATVLARALPAAAAASASAAAEGAGGLSRVAILKSFCDRVFGALATPSLAPAGLGRSASPTGPFGAVAAASMLIESFVAHSVALQRLPDVLRSLARAGKGSRGEAFIEAVKLCLRKRRALQTLYAMHTMTHDFLNAGILAVILSLAASARVSPSPVSAPGERPRDFRAVSTPAVPRLASRTASGSSAERSRSRTAEGTGPAPQGFADKSLAVFDAASAAGPPRCWDQQMGYLQEGVRLLGGVLAEVKKRDRSHGPSSLSKEAGSLPATQRHSANPFGGRPSASASSVASHRSLQSPSPSGSSRSSRSSSPFAPSVASAASSSALAEGAAPLLAVEARVEGADAVAGSVPSADPAGRKALVSASEERDLSPSLSSEEKKEMARDNALDGGKHPGGERDFQWGRPDARDSECRKTICGDEVGDGRDGSAAAPLHGVCEGSGDQDKSRSSQGKEGAAGGDVQGRLSAGLKEASDVSTSEDASLSRSPGDREGVATSAAEKDSETDGRKKEGEDSSKEAKKAAEAAPSGAPASQCELLDLGDQRDISMDEVDAESLATLLELLTLQLECLEAFPSLPPSLSLLTPQQEHRVRLCACLLFYGKFNWALKALRLCKLNRVEVFLQAATLIASKTNKIQRTHEFLTKVTAYLSAEDMDMLASSAVNVWAVEHSADPSQCQQAMYLIPFLSSPYRRFEAHLLLSSLASYAPNLAGADGSTLASASSVFCSGEHPDGSDALSPPPPVGGGGDRAHAGAAGLLHGEGAAAGVPSSFSSTASASAFACQQLQQCMQLAARLASPQLLQASLEAAQGQGHSQLVQQIQTLMRQQEKRAKRRAE</sequence>
<feature type="compositionally biased region" description="Low complexity" evidence="1">
    <location>
        <begin position="2527"/>
        <end position="2543"/>
    </location>
</feature>
<feature type="compositionally biased region" description="Low complexity" evidence="1">
    <location>
        <begin position="5600"/>
        <end position="5611"/>
    </location>
</feature>
<feature type="compositionally biased region" description="Acidic residues" evidence="1">
    <location>
        <begin position="1869"/>
        <end position="1878"/>
    </location>
</feature>
<comment type="caution">
    <text evidence="2">The sequence shown here is derived from an EMBL/GenBank/DDBJ whole genome shotgun (WGS) entry which is preliminary data.</text>
</comment>
<evidence type="ECO:0000313" key="3">
    <source>
        <dbReference type="Proteomes" id="UP000224006"/>
    </source>
</evidence>
<feature type="region of interest" description="Disordered" evidence="1">
    <location>
        <begin position="4041"/>
        <end position="4063"/>
    </location>
</feature>
<reference evidence="2 3" key="1">
    <citation type="submission" date="2017-09" db="EMBL/GenBank/DDBJ databases">
        <title>Genome sequencing of Besnoitia besnoiti strain Bb-Ger1.</title>
        <authorList>
            <person name="Schares G."/>
            <person name="Venepally P."/>
            <person name="Lorenzi H.A."/>
        </authorList>
    </citation>
    <scope>NUCLEOTIDE SEQUENCE [LARGE SCALE GENOMIC DNA]</scope>
    <source>
        <strain evidence="2 3">Bb-Ger1</strain>
    </source>
</reference>
<dbReference type="Proteomes" id="UP000224006">
    <property type="component" value="Chromosome IX"/>
</dbReference>
<feature type="compositionally biased region" description="Polar residues" evidence="1">
    <location>
        <begin position="3361"/>
        <end position="3372"/>
    </location>
</feature>
<feature type="compositionally biased region" description="Basic and acidic residues" evidence="1">
    <location>
        <begin position="2781"/>
        <end position="2791"/>
    </location>
</feature>
<feature type="region of interest" description="Disordered" evidence="1">
    <location>
        <begin position="1448"/>
        <end position="1468"/>
    </location>
</feature>
<dbReference type="GeneID" id="40306461"/>
<feature type="compositionally biased region" description="Basic and acidic residues" evidence="1">
    <location>
        <begin position="1219"/>
        <end position="1231"/>
    </location>
</feature>
<feature type="region of interest" description="Disordered" evidence="1">
    <location>
        <begin position="2410"/>
        <end position="2431"/>
    </location>
</feature>
<feature type="region of interest" description="Disordered" evidence="1">
    <location>
        <begin position="1"/>
        <end position="298"/>
    </location>
</feature>
<feature type="compositionally biased region" description="Low complexity" evidence="1">
    <location>
        <begin position="3774"/>
        <end position="3785"/>
    </location>
</feature>
<keyword evidence="3" id="KW-1185">Reference proteome</keyword>
<feature type="compositionally biased region" description="Basic and acidic residues" evidence="1">
    <location>
        <begin position="5656"/>
        <end position="5672"/>
    </location>
</feature>
<feature type="compositionally biased region" description="Basic and acidic residues" evidence="1">
    <location>
        <begin position="145"/>
        <end position="162"/>
    </location>
</feature>
<feature type="region of interest" description="Disordered" evidence="1">
    <location>
        <begin position="4912"/>
        <end position="4943"/>
    </location>
</feature>
<proteinExistence type="predicted"/>
<feature type="region of interest" description="Disordered" evidence="1">
    <location>
        <begin position="4444"/>
        <end position="4570"/>
    </location>
</feature>
<feature type="compositionally biased region" description="Basic and acidic residues" evidence="1">
    <location>
        <begin position="4343"/>
        <end position="4355"/>
    </location>
</feature>
<feature type="compositionally biased region" description="Acidic residues" evidence="1">
    <location>
        <begin position="4470"/>
        <end position="4479"/>
    </location>
</feature>
<feature type="compositionally biased region" description="Basic and acidic residues" evidence="1">
    <location>
        <begin position="5327"/>
        <end position="5336"/>
    </location>
</feature>
<feature type="region of interest" description="Disordered" evidence="1">
    <location>
        <begin position="5882"/>
        <end position="5915"/>
    </location>
</feature>
<feature type="compositionally biased region" description="Basic and acidic residues" evidence="1">
    <location>
        <begin position="3201"/>
        <end position="3211"/>
    </location>
</feature>
<name>A0A2A9MAY2_BESBE</name>
<feature type="compositionally biased region" description="Low complexity" evidence="1">
    <location>
        <begin position="287"/>
        <end position="298"/>
    </location>
</feature>
<feature type="region of interest" description="Disordered" evidence="1">
    <location>
        <begin position="3295"/>
        <end position="3376"/>
    </location>
</feature>
<dbReference type="PANTHER" id="PTHR35478:SF1">
    <property type="entry name" value="ZINC FINGER FYVE DOMAIN-CONTAINING PROTEIN 26"/>
    <property type="match status" value="1"/>
</dbReference>
<feature type="compositionally biased region" description="Low complexity" evidence="1">
    <location>
        <begin position="4205"/>
        <end position="4216"/>
    </location>
</feature>
<feature type="region of interest" description="Disordered" evidence="1">
    <location>
        <begin position="6194"/>
        <end position="6252"/>
    </location>
</feature>
<feature type="compositionally biased region" description="Basic and acidic residues" evidence="1">
    <location>
        <begin position="5781"/>
        <end position="5803"/>
    </location>
</feature>